<keyword evidence="3" id="KW-1185">Reference proteome</keyword>
<dbReference type="SUPFAM" id="SSF53756">
    <property type="entry name" value="UDP-Glycosyltransferase/glycogen phosphorylase"/>
    <property type="match status" value="1"/>
</dbReference>
<dbReference type="AlphaFoldDB" id="A0A1R3J4D2"/>
<evidence type="ECO:0000256" key="1">
    <source>
        <dbReference type="SAM" id="MobiDB-lite"/>
    </source>
</evidence>
<comment type="caution">
    <text evidence="2">The sequence shown here is derived from an EMBL/GenBank/DDBJ whole genome shotgun (WGS) entry which is preliminary data.</text>
</comment>
<proteinExistence type="predicted"/>
<dbReference type="EMBL" id="AWUE01016703">
    <property type="protein sequence ID" value="OMO89699.1"/>
    <property type="molecule type" value="Genomic_DNA"/>
</dbReference>
<evidence type="ECO:0000313" key="2">
    <source>
        <dbReference type="EMBL" id="OMO89699.1"/>
    </source>
</evidence>
<evidence type="ECO:0000313" key="3">
    <source>
        <dbReference type="Proteomes" id="UP000187203"/>
    </source>
</evidence>
<feature type="region of interest" description="Disordered" evidence="1">
    <location>
        <begin position="1"/>
        <end position="28"/>
    </location>
</feature>
<feature type="compositionally biased region" description="Low complexity" evidence="1">
    <location>
        <begin position="8"/>
        <end position="28"/>
    </location>
</feature>
<protein>
    <submittedName>
        <fullName evidence="2">UDP-glycosyltransferase 75D1-like protein</fullName>
    </submittedName>
</protein>
<dbReference type="Gene3D" id="3.40.50.2000">
    <property type="entry name" value="Glycogen Phosphorylase B"/>
    <property type="match status" value="1"/>
</dbReference>
<organism evidence="2 3">
    <name type="scientific">Corchorus olitorius</name>
    <dbReference type="NCBI Taxonomy" id="93759"/>
    <lineage>
        <taxon>Eukaryota</taxon>
        <taxon>Viridiplantae</taxon>
        <taxon>Streptophyta</taxon>
        <taxon>Embryophyta</taxon>
        <taxon>Tracheophyta</taxon>
        <taxon>Spermatophyta</taxon>
        <taxon>Magnoliopsida</taxon>
        <taxon>eudicotyledons</taxon>
        <taxon>Gunneridae</taxon>
        <taxon>Pentapetalae</taxon>
        <taxon>rosids</taxon>
        <taxon>malvids</taxon>
        <taxon>Malvales</taxon>
        <taxon>Malvaceae</taxon>
        <taxon>Grewioideae</taxon>
        <taxon>Apeibeae</taxon>
        <taxon>Corchorus</taxon>
    </lineage>
</organism>
<dbReference type="Proteomes" id="UP000187203">
    <property type="component" value="Unassembled WGS sequence"/>
</dbReference>
<name>A0A1R3J4D2_9ROSI</name>
<reference evidence="3" key="1">
    <citation type="submission" date="2013-09" db="EMBL/GenBank/DDBJ databases">
        <title>Corchorus olitorius genome sequencing.</title>
        <authorList>
            <person name="Alam M."/>
            <person name="Haque M.S."/>
            <person name="Islam M.S."/>
            <person name="Emdad E.M."/>
            <person name="Islam M.M."/>
            <person name="Ahmed B."/>
            <person name="Halim A."/>
            <person name="Hossen Q.M.M."/>
            <person name="Hossain M.Z."/>
            <person name="Ahmed R."/>
            <person name="Khan M.M."/>
            <person name="Islam R."/>
            <person name="Rashid M.M."/>
            <person name="Khan S.A."/>
            <person name="Rahman M.S."/>
            <person name="Alam M."/>
            <person name="Yahiya A.S."/>
            <person name="Khan M.S."/>
            <person name="Azam M.S."/>
            <person name="Haque T."/>
            <person name="Lashkar M.Z.H."/>
            <person name="Akhand A.I."/>
            <person name="Morshed G."/>
            <person name="Roy S."/>
            <person name="Uddin K.S."/>
            <person name="Rabeya T."/>
            <person name="Hossain A.S."/>
            <person name="Chowdhury A."/>
            <person name="Snigdha A.R."/>
            <person name="Mortoza M.S."/>
            <person name="Matin S.A."/>
            <person name="Hoque S.M.E."/>
            <person name="Islam M.K."/>
            <person name="Roy D.K."/>
            <person name="Haider R."/>
            <person name="Moosa M.M."/>
            <person name="Elias S.M."/>
            <person name="Hasan A.M."/>
            <person name="Jahan S."/>
            <person name="Shafiuddin M."/>
            <person name="Mahmood N."/>
            <person name="Shommy N.S."/>
        </authorList>
    </citation>
    <scope>NUCLEOTIDE SEQUENCE [LARGE SCALE GENOMIC DNA]</scope>
    <source>
        <strain evidence="3">cv. O-4</strain>
    </source>
</reference>
<sequence length="94" mass="10298">MSQRKESSNPSSTTSTSTPASTADRASPSESVLHFYTAMDQGTSSKLVQDVWRTGVRVTKNDEGLVESCEIKRCLEMVMGGGERGEEIKRNVKK</sequence>
<accession>A0A1R3J4D2</accession>
<gene>
    <name evidence="2" type="ORF">COLO4_19630</name>
</gene>
<dbReference type="STRING" id="93759.A0A1R3J4D2"/>
<dbReference type="OrthoDB" id="5835829at2759"/>